<evidence type="ECO:0000313" key="3">
    <source>
        <dbReference type="Proteomes" id="UP000054559"/>
    </source>
</evidence>
<gene>
    <name evidence="2" type="ORF">CISG_10120</name>
</gene>
<reference evidence="3" key="1">
    <citation type="journal article" date="2010" name="Genome Res.">
        <title>Population genomic sequencing of Coccidioides fungi reveals recent hybridization and transposon control.</title>
        <authorList>
            <person name="Neafsey D.E."/>
            <person name="Barker B.M."/>
            <person name="Sharpton T.J."/>
            <person name="Stajich J.E."/>
            <person name="Park D.J."/>
            <person name="Whiston E."/>
            <person name="Hung C.-Y."/>
            <person name="McMahan C."/>
            <person name="White J."/>
            <person name="Sykes S."/>
            <person name="Heiman D."/>
            <person name="Young S."/>
            <person name="Zeng Q."/>
            <person name="Abouelleil A."/>
            <person name="Aftuck L."/>
            <person name="Bessette D."/>
            <person name="Brown A."/>
            <person name="FitzGerald M."/>
            <person name="Lui A."/>
            <person name="Macdonald J.P."/>
            <person name="Priest M."/>
            <person name="Orbach M.J."/>
            <person name="Galgiani J.N."/>
            <person name="Kirkland T.N."/>
            <person name="Cole G.T."/>
            <person name="Birren B.W."/>
            <person name="Henn M.R."/>
            <person name="Taylor J.W."/>
            <person name="Rounsley S.D."/>
        </authorList>
    </citation>
    <scope>NUCLEOTIDE SEQUENCE [LARGE SCALE GENOMIC DNA]</scope>
    <source>
        <strain evidence="3">RMSCC 3703</strain>
    </source>
</reference>
<name>A0A0J8QMJ2_COCIT</name>
<feature type="compositionally biased region" description="Basic and acidic residues" evidence="1">
    <location>
        <begin position="58"/>
        <end position="81"/>
    </location>
</feature>
<protein>
    <submittedName>
        <fullName evidence="2">Uncharacterized protein</fullName>
    </submittedName>
</protein>
<evidence type="ECO:0000313" key="2">
    <source>
        <dbReference type="EMBL" id="KMU73580.1"/>
    </source>
</evidence>
<proteinExistence type="predicted"/>
<organism evidence="2 3">
    <name type="scientific">Coccidioides immitis RMSCC 3703</name>
    <dbReference type="NCBI Taxonomy" id="454286"/>
    <lineage>
        <taxon>Eukaryota</taxon>
        <taxon>Fungi</taxon>
        <taxon>Dikarya</taxon>
        <taxon>Ascomycota</taxon>
        <taxon>Pezizomycotina</taxon>
        <taxon>Eurotiomycetes</taxon>
        <taxon>Eurotiomycetidae</taxon>
        <taxon>Onygenales</taxon>
        <taxon>Onygenaceae</taxon>
        <taxon>Coccidioides</taxon>
    </lineage>
</organism>
<feature type="region of interest" description="Disordered" evidence="1">
    <location>
        <begin position="1"/>
        <end position="25"/>
    </location>
</feature>
<feature type="region of interest" description="Disordered" evidence="1">
    <location>
        <begin position="58"/>
        <end position="90"/>
    </location>
</feature>
<dbReference type="Proteomes" id="UP000054559">
    <property type="component" value="Unassembled WGS sequence"/>
</dbReference>
<sequence>MHPRGSAPDDSNPPQIASEDTAAPVHERISPSLGLVDAACMNTRIKCLLAFLENRDSTEVSSEAHRGAIKNSLEEGKEKQKASGLVHSSILSESGISGVGEMNV</sequence>
<evidence type="ECO:0000256" key="1">
    <source>
        <dbReference type="SAM" id="MobiDB-lite"/>
    </source>
</evidence>
<dbReference type="EMBL" id="DS268249">
    <property type="protein sequence ID" value="KMU73580.1"/>
    <property type="molecule type" value="Genomic_DNA"/>
</dbReference>
<accession>A0A0J8QMJ2</accession>
<dbReference type="AlphaFoldDB" id="A0A0J8QMJ2"/>